<evidence type="ECO:0000256" key="1">
    <source>
        <dbReference type="ARBA" id="ARBA00004651"/>
    </source>
</evidence>
<protein>
    <submittedName>
        <fullName evidence="9">Iron complex transport system permease protein</fullName>
    </submittedName>
</protein>
<dbReference type="SUPFAM" id="SSF81345">
    <property type="entry name" value="ABC transporter involved in vitamin B12 uptake, BtuC"/>
    <property type="match status" value="1"/>
</dbReference>
<evidence type="ECO:0000256" key="6">
    <source>
        <dbReference type="ARBA" id="ARBA00022989"/>
    </source>
</evidence>
<evidence type="ECO:0000313" key="10">
    <source>
        <dbReference type="Proteomes" id="UP000542776"/>
    </source>
</evidence>
<dbReference type="Proteomes" id="UP000542776">
    <property type="component" value="Unassembled WGS sequence"/>
</dbReference>
<dbReference type="Pfam" id="PF01032">
    <property type="entry name" value="FecCD"/>
    <property type="match status" value="1"/>
</dbReference>
<evidence type="ECO:0000256" key="2">
    <source>
        <dbReference type="ARBA" id="ARBA00007935"/>
    </source>
</evidence>
<evidence type="ECO:0000256" key="4">
    <source>
        <dbReference type="ARBA" id="ARBA00022475"/>
    </source>
</evidence>
<keyword evidence="6 8" id="KW-1133">Transmembrane helix</keyword>
<comment type="similarity">
    <text evidence="2">Belongs to the binding-protein-dependent transport system permease family. FecCD subfamily.</text>
</comment>
<dbReference type="PANTHER" id="PTHR30472">
    <property type="entry name" value="FERRIC ENTEROBACTIN TRANSPORT SYSTEM PERMEASE PROTEIN"/>
    <property type="match status" value="1"/>
</dbReference>
<dbReference type="RefSeq" id="WP_183201108.1">
    <property type="nucleotide sequence ID" value="NZ_JACIEK010000010.1"/>
</dbReference>
<keyword evidence="7 8" id="KW-0472">Membrane</keyword>
<feature type="transmembrane region" description="Helical" evidence="8">
    <location>
        <begin position="136"/>
        <end position="157"/>
    </location>
</feature>
<feature type="transmembrane region" description="Helical" evidence="8">
    <location>
        <begin position="230"/>
        <end position="263"/>
    </location>
</feature>
<feature type="transmembrane region" description="Helical" evidence="8">
    <location>
        <begin position="302"/>
        <end position="320"/>
    </location>
</feature>
<dbReference type="InterPro" id="IPR000522">
    <property type="entry name" value="ABC_transptr_permease_BtuC"/>
</dbReference>
<keyword evidence="4" id="KW-1003">Cell membrane</keyword>
<comment type="subcellular location">
    <subcellularLocation>
        <location evidence="1">Cell membrane</location>
        <topology evidence="1">Multi-pass membrane protein</topology>
    </subcellularLocation>
</comment>
<organism evidence="9 10">
    <name type="scientific">Aureimonas pseudogalii</name>
    <dbReference type="NCBI Taxonomy" id="1744844"/>
    <lineage>
        <taxon>Bacteria</taxon>
        <taxon>Pseudomonadati</taxon>
        <taxon>Pseudomonadota</taxon>
        <taxon>Alphaproteobacteria</taxon>
        <taxon>Hyphomicrobiales</taxon>
        <taxon>Aurantimonadaceae</taxon>
        <taxon>Aureimonas</taxon>
    </lineage>
</organism>
<proteinExistence type="inferred from homology"/>
<gene>
    <name evidence="9" type="ORF">GGR04_003432</name>
</gene>
<dbReference type="GO" id="GO:0033214">
    <property type="term" value="P:siderophore-iron import into cell"/>
    <property type="evidence" value="ECO:0007669"/>
    <property type="project" value="TreeGrafter"/>
</dbReference>
<feature type="transmembrane region" description="Helical" evidence="8">
    <location>
        <begin position="108"/>
        <end position="129"/>
    </location>
</feature>
<evidence type="ECO:0000256" key="5">
    <source>
        <dbReference type="ARBA" id="ARBA00022692"/>
    </source>
</evidence>
<keyword evidence="10" id="KW-1185">Reference proteome</keyword>
<name>A0A7W6H6N8_9HYPH</name>
<feature type="transmembrane region" description="Helical" evidence="8">
    <location>
        <begin position="83"/>
        <end position="102"/>
    </location>
</feature>
<keyword evidence="5 8" id="KW-0812">Transmembrane</keyword>
<keyword evidence="3" id="KW-0813">Transport</keyword>
<evidence type="ECO:0000256" key="8">
    <source>
        <dbReference type="SAM" id="Phobius"/>
    </source>
</evidence>
<evidence type="ECO:0000256" key="3">
    <source>
        <dbReference type="ARBA" id="ARBA00022448"/>
    </source>
</evidence>
<dbReference type="AlphaFoldDB" id="A0A7W6H6N8"/>
<reference evidence="9 10" key="1">
    <citation type="submission" date="2020-08" db="EMBL/GenBank/DDBJ databases">
        <title>Genomic Encyclopedia of Type Strains, Phase IV (KMG-IV): sequencing the most valuable type-strain genomes for metagenomic binning, comparative biology and taxonomic classification.</title>
        <authorList>
            <person name="Goeker M."/>
        </authorList>
    </citation>
    <scope>NUCLEOTIDE SEQUENCE [LARGE SCALE GENOMIC DNA]</scope>
    <source>
        <strain evidence="9 10">DSM 102238</strain>
    </source>
</reference>
<accession>A0A7W6H6N8</accession>
<dbReference type="InterPro" id="IPR037294">
    <property type="entry name" value="ABC_BtuC-like"/>
</dbReference>
<comment type="caution">
    <text evidence="9">The sequence shown here is derived from an EMBL/GenBank/DDBJ whole genome shotgun (WGS) entry which is preliminary data.</text>
</comment>
<dbReference type="GO" id="GO:0022857">
    <property type="term" value="F:transmembrane transporter activity"/>
    <property type="evidence" value="ECO:0007669"/>
    <property type="project" value="InterPro"/>
</dbReference>
<dbReference type="Gene3D" id="1.10.3470.10">
    <property type="entry name" value="ABC transporter involved in vitamin B12 uptake, BtuC"/>
    <property type="match status" value="1"/>
</dbReference>
<dbReference type="GO" id="GO:0005886">
    <property type="term" value="C:plasma membrane"/>
    <property type="evidence" value="ECO:0007669"/>
    <property type="project" value="UniProtKB-SubCell"/>
</dbReference>
<feature type="transmembrane region" description="Helical" evidence="8">
    <location>
        <begin position="12"/>
        <end position="33"/>
    </location>
</feature>
<dbReference type="PANTHER" id="PTHR30472:SF19">
    <property type="entry name" value="PETROBACTIN IMPORT SYSTEM PERMEASE PROTEIN YCLO"/>
    <property type="match status" value="1"/>
</dbReference>
<sequence>MSPEARRRRERFVIAGLAFACLVAVTLFLTVGARGSWSFVLAFRGTKVLAMVLVGTAIAVSTVLFQTVTANRILTPSIMGFDALYALIQTLLVFGLGAAATSTLDPRLVFAVEVAVMVGLSTLLYRWLFSGGLGSLYLLVLVGLVFGTLFRSISGLLQRLIDPNEFVVLQDRMFASFNAVDGSLLAVSSAAIVAILAFLARRTGRLDVLGLGREASINLGLDHRREVTIALVLVSLLVSISTALVGPVTFFGLLVANLAYLAVRSHRHAAVLPAAALIAILALVGGQFVLERVFRFDTALSIVIEFVGGLVFLVLLVRGLNR</sequence>
<feature type="transmembrane region" description="Helical" evidence="8">
    <location>
        <begin position="177"/>
        <end position="199"/>
    </location>
</feature>
<evidence type="ECO:0000256" key="7">
    <source>
        <dbReference type="ARBA" id="ARBA00023136"/>
    </source>
</evidence>
<feature type="transmembrane region" description="Helical" evidence="8">
    <location>
        <begin position="48"/>
        <end position="71"/>
    </location>
</feature>
<feature type="transmembrane region" description="Helical" evidence="8">
    <location>
        <begin position="269"/>
        <end position="290"/>
    </location>
</feature>
<dbReference type="EMBL" id="JACIEK010000010">
    <property type="protein sequence ID" value="MBB3999562.1"/>
    <property type="molecule type" value="Genomic_DNA"/>
</dbReference>
<evidence type="ECO:0000313" key="9">
    <source>
        <dbReference type="EMBL" id="MBB3999562.1"/>
    </source>
</evidence>